<protein>
    <submittedName>
        <fullName evidence="2">Uncharacterized protein</fullName>
    </submittedName>
</protein>
<proteinExistence type="predicted"/>
<evidence type="ECO:0000256" key="1">
    <source>
        <dbReference type="SAM" id="MobiDB-lite"/>
    </source>
</evidence>
<feature type="region of interest" description="Disordered" evidence="1">
    <location>
        <begin position="1"/>
        <end position="29"/>
    </location>
</feature>
<dbReference type="AlphaFoldDB" id="A0A0E9PN62"/>
<name>A0A0E9PN62_ANGAN</name>
<evidence type="ECO:0000313" key="2">
    <source>
        <dbReference type="EMBL" id="JAH05258.1"/>
    </source>
</evidence>
<reference evidence="2" key="2">
    <citation type="journal article" date="2015" name="Fish Shellfish Immunol.">
        <title>Early steps in the European eel (Anguilla anguilla)-Vibrio vulnificus interaction in the gills: Role of the RtxA13 toxin.</title>
        <authorList>
            <person name="Callol A."/>
            <person name="Pajuelo D."/>
            <person name="Ebbesson L."/>
            <person name="Teles M."/>
            <person name="MacKenzie S."/>
            <person name="Amaro C."/>
        </authorList>
    </citation>
    <scope>NUCLEOTIDE SEQUENCE</scope>
</reference>
<sequence>MSGVPETGVYQGDWLHSHEGGGGGQLTAADGWAAGQTLCQRQ</sequence>
<accession>A0A0E9PN62</accession>
<reference evidence="2" key="1">
    <citation type="submission" date="2014-11" db="EMBL/GenBank/DDBJ databases">
        <authorList>
            <person name="Amaro Gonzalez C."/>
        </authorList>
    </citation>
    <scope>NUCLEOTIDE SEQUENCE</scope>
</reference>
<organism evidence="2">
    <name type="scientific">Anguilla anguilla</name>
    <name type="common">European freshwater eel</name>
    <name type="synonym">Muraena anguilla</name>
    <dbReference type="NCBI Taxonomy" id="7936"/>
    <lineage>
        <taxon>Eukaryota</taxon>
        <taxon>Metazoa</taxon>
        <taxon>Chordata</taxon>
        <taxon>Craniata</taxon>
        <taxon>Vertebrata</taxon>
        <taxon>Euteleostomi</taxon>
        <taxon>Actinopterygii</taxon>
        <taxon>Neopterygii</taxon>
        <taxon>Teleostei</taxon>
        <taxon>Anguilliformes</taxon>
        <taxon>Anguillidae</taxon>
        <taxon>Anguilla</taxon>
    </lineage>
</organism>
<dbReference type="EMBL" id="GBXM01103319">
    <property type="protein sequence ID" value="JAH05258.1"/>
    <property type="molecule type" value="Transcribed_RNA"/>
</dbReference>